<reference evidence="1 2" key="1">
    <citation type="journal article" date="2013" name="Nat. Genet.">
        <title>The high-quality draft genome of peach (Prunus persica) identifies unique patterns of genetic diversity, domestication and genome evolution.</title>
        <authorList>
            <consortium name="International Peach Genome Initiative"/>
            <person name="Verde I."/>
            <person name="Abbott A.G."/>
            <person name="Scalabrin S."/>
            <person name="Jung S."/>
            <person name="Shu S."/>
            <person name="Marroni F."/>
            <person name="Zhebentyayeva T."/>
            <person name="Dettori M.T."/>
            <person name="Grimwood J."/>
            <person name="Cattonaro F."/>
            <person name="Zuccolo A."/>
            <person name="Rossini L."/>
            <person name="Jenkins J."/>
            <person name="Vendramin E."/>
            <person name="Meisel L.A."/>
            <person name="Decroocq V."/>
            <person name="Sosinski B."/>
            <person name="Prochnik S."/>
            <person name="Mitros T."/>
            <person name="Policriti A."/>
            <person name="Cipriani G."/>
            <person name="Dondini L."/>
            <person name="Ficklin S."/>
            <person name="Goodstein D.M."/>
            <person name="Xuan P."/>
            <person name="Del Fabbro C."/>
            <person name="Aramini V."/>
            <person name="Copetti D."/>
            <person name="Gonzalez S."/>
            <person name="Horner D.S."/>
            <person name="Falchi R."/>
            <person name="Lucas S."/>
            <person name="Mica E."/>
            <person name="Maldonado J."/>
            <person name="Lazzari B."/>
            <person name="Bielenberg D."/>
            <person name="Pirona R."/>
            <person name="Miculan M."/>
            <person name="Barakat A."/>
            <person name="Testolin R."/>
            <person name="Stella A."/>
            <person name="Tartarini S."/>
            <person name="Tonutti P."/>
            <person name="Arus P."/>
            <person name="Orellana A."/>
            <person name="Wells C."/>
            <person name="Main D."/>
            <person name="Vizzotto G."/>
            <person name="Silva H."/>
            <person name="Salamini F."/>
            <person name="Schmutz J."/>
            <person name="Morgante M."/>
            <person name="Rokhsar D.S."/>
        </authorList>
    </citation>
    <scope>NUCLEOTIDE SEQUENCE [LARGE SCALE GENOMIC DNA]</scope>
    <source>
        <strain evidence="2">cv. Nemared</strain>
    </source>
</reference>
<name>A0A251R0V0_PRUPE</name>
<proteinExistence type="predicted"/>
<dbReference type="AlphaFoldDB" id="A0A251R0V0"/>
<evidence type="ECO:0000313" key="2">
    <source>
        <dbReference type="Proteomes" id="UP000006882"/>
    </source>
</evidence>
<dbReference type="EMBL" id="CM007651">
    <property type="protein sequence ID" value="ONI28665.1"/>
    <property type="molecule type" value="Genomic_DNA"/>
</dbReference>
<sequence length="73" mass="8713">MEKLRKKKMAGEREKKKIAEMRFFFNEKICLKIHFCPCQIELVYVTSLFLTEKLTEMMERTISENGGIIKVPR</sequence>
<dbReference type="Gramene" id="ONI28665">
    <property type="protein sequence ID" value="ONI28665"/>
    <property type="gene ID" value="PRUPE_1G153900"/>
</dbReference>
<evidence type="ECO:0000313" key="1">
    <source>
        <dbReference type="EMBL" id="ONI28665.1"/>
    </source>
</evidence>
<protein>
    <submittedName>
        <fullName evidence="1">Uncharacterized protein</fullName>
    </submittedName>
</protein>
<organism evidence="1 2">
    <name type="scientific">Prunus persica</name>
    <name type="common">Peach</name>
    <name type="synonym">Amygdalus persica</name>
    <dbReference type="NCBI Taxonomy" id="3760"/>
    <lineage>
        <taxon>Eukaryota</taxon>
        <taxon>Viridiplantae</taxon>
        <taxon>Streptophyta</taxon>
        <taxon>Embryophyta</taxon>
        <taxon>Tracheophyta</taxon>
        <taxon>Spermatophyta</taxon>
        <taxon>Magnoliopsida</taxon>
        <taxon>eudicotyledons</taxon>
        <taxon>Gunneridae</taxon>
        <taxon>Pentapetalae</taxon>
        <taxon>rosids</taxon>
        <taxon>fabids</taxon>
        <taxon>Rosales</taxon>
        <taxon>Rosaceae</taxon>
        <taxon>Amygdaloideae</taxon>
        <taxon>Amygdaleae</taxon>
        <taxon>Prunus</taxon>
    </lineage>
</organism>
<keyword evidence="2" id="KW-1185">Reference proteome</keyword>
<gene>
    <name evidence="1" type="ORF">PRUPE_1G153900</name>
</gene>
<accession>A0A251R0V0</accession>
<dbReference type="Proteomes" id="UP000006882">
    <property type="component" value="Chromosome G1"/>
</dbReference>